<reference evidence="2 3" key="1">
    <citation type="journal article" date="2021" name="Elife">
        <title>Chloroplast acquisition without the gene transfer in kleptoplastic sea slugs, Plakobranchus ocellatus.</title>
        <authorList>
            <person name="Maeda T."/>
            <person name="Takahashi S."/>
            <person name="Yoshida T."/>
            <person name="Shimamura S."/>
            <person name="Takaki Y."/>
            <person name="Nagai Y."/>
            <person name="Toyoda A."/>
            <person name="Suzuki Y."/>
            <person name="Arimoto A."/>
            <person name="Ishii H."/>
            <person name="Satoh N."/>
            <person name="Nishiyama T."/>
            <person name="Hasebe M."/>
            <person name="Maruyama T."/>
            <person name="Minagawa J."/>
            <person name="Obokata J."/>
            <person name="Shigenobu S."/>
        </authorList>
    </citation>
    <scope>NUCLEOTIDE SEQUENCE [LARGE SCALE GENOMIC DNA]</scope>
</reference>
<sequence length="111" mass="12308">MTSFRFSKSPERRWRCRLELRGMRSTSVVVEVVFVIVVVVLVVEVVVVAAAAAVVVVVVVVIVIVVVVVVAAAIREEYDNYVLKHFLKVNSPGKKIFAPLKRISFTLITLA</sequence>
<evidence type="ECO:0000313" key="3">
    <source>
        <dbReference type="Proteomes" id="UP000762676"/>
    </source>
</evidence>
<protein>
    <recommendedName>
        <fullName evidence="4">Transmembrane protein</fullName>
    </recommendedName>
</protein>
<keyword evidence="1" id="KW-0812">Transmembrane</keyword>
<feature type="transmembrane region" description="Helical" evidence="1">
    <location>
        <begin position="21"/>
        <end position="43"/>
    </location>
</feature>
<comment type="caution">
    <text evidence="2">The sequence shown here is derived from an EMBL/GenBank/DDBJ whole genome shotgun (WGS) entry which is preliminary data.</text>
</comment>
<dbReference type="EMBL" id="BMAT01011062">
    <property type="protein sequence ID" value="GFR65917.1"/>
    <property type="molecule type" value="Genomic_DNA"/>
</dbReference>
<evidence type="ECO:0008006" key="4">
    <source>
        <dbReference type="Google" id="ProtNLM"/>
    </source>
</evidence>
<feature type="transmembrane region" description="Helical" evidence="1">
    <location>
        <begin position="49"/>
        <end position="74"/>
    </location>
</feature>
<name>A0AAV4EXP1_9GAST</name>
<proteinExistence type="predicted"/>
<keyword evidence="3" id="KW-1185">Reference proteome</keyword>
<organism evidence="2 3">
    <name type="scientific">Elysia marginata</name>
    <dbReference type="NCBI Taxonomy" id="1093978"/>
    <lineage>
        <taxon>Eukaryota</taxon>
        <taxon>Metazoa</taxon>
        <taxon>Spiralia</taxon>
        <taxon>Lophotrochozoa</taxon>
        <taxon>Mollusca</taxon>
        <taxon>Gastropoda</taxon>
        <taxon>Heterobranchia</taxon>
        <taxon>Euthyneura</taxon>
        <taxon>Panpulmonata</taxon>
        <taxon>Sacoglossa</taxon>
        <taxon>Placobranchoidea</taxon>
        <taxon>Plakobranchidae</taxon>
        <taxon>Elysia</taxon>
    </lineage>
</organism>
<evidence type="ECO:0000313" key="2">
    <source>
        <dbReference type="EMBL" id="GFR65917.1"/>
    </source>
</evidence>
<accession>A0AAV4EXP1</accession>
<dbReference type="AlphaFoldDB" id="A0AAV4EXP1"/>
<keyword evidence="1" id="KW-0472">Membrane</keyword>
<gene>
    <name evidence="2" type="ORF">ElyMa_005544600</name>
</gene>
<dbReference type="Proteomes" id="UP000762676">
    <property type="component" value="Unassembled WGS sequence"/>
</dbReference>
<evidence type="ECO:0000256" key="1">
    <source>
        <dbReference type="SAM" id="Phobius"/>
    </source>
</evidence>
<keyword evidence="1" id="KW-1133">Transmembrane helix</keyword>